<dbReference type="PROSITE" id="PS50011">
    <property type="entry name" value="PROTEIN_KINASE_DOM"/>
    <property type="match status" value="1"/>
</dbReference>
<evidence type="ECO:0000313" key="3">
    <source>
        <dbReference type="Proteomes" id="UP000821853"/>
    </source>
</evidence>
<dbReference type="GO" id="GO:0004674">
    <property type="term" value="F:protein serine/threonine kinase activity"/>
    <property type="evidence" value="ECO:0007669"/>
    <property type="project" value="TreeGrafter"/>
</dbReference>
<dbReference type="EMBL" id="JABSTR010000004">
    <property type="protein sequence ID" value="KAH9366062.1"/>
    <property type="molecule type" value="Genomic_DNA"/>
</dbReference>
<comment type="caution">
    <text evidence="2">The sequence shown here is derived from an EMBL/GenBank/DDBJ whole genome shotgun (WGS) entry which is preliminary data.</text>
</comment>
<feature type="domain" description="Protein kinase" evidence="1">
    <location>
        <begin position="1"/>
        <end position="90"/>
    </location>
</feature>
<dbReference type="GO" id="GO:0000776">
    <property type="term" value="C:kinetochore"/>
    <property type="evidence" value="ECO:0007669"/>
    <property type="project" value="TreeGrafter"/>
</dbReference>
<dbReference type="GO" id="GO:0005524">
    <property type="term" value="F:ATP binding"/>
    <property type="evidence" value="ECO:0007669"/>
    <property type="project" value="InterPro"/>
</dbReference>
<dbReference type="Pfam" id="PF00069">
    <property type="entry name" value="Pkinase"/>
    <property type="match status" value="1"/>
</dbReference>
<dbReference type="GO" id="GO:0000922">
    <property type="term" value="C:spindle pole"/>
    <property type="evidence" value="ECO:0007669"/>
    <property type="project" value="TreeGrafter"/>
</dbReference>
<sequence>MTMGGFAKCYELKDKENNVIYAGKVVSKAALVRSHQKEKMAQEIQIHKSLDHKHVVGFHSYFEDDRNVYIILELCSRRVCWHAVIHATRK</sequence>
<dbReference type="PANTHER" id="PTHR24345">
    <property type="entry name" value="SERINE/THREONINE-PROTEIN KINASE PLK"/>
    <property type="match status" value="1"/>
</dbReference>
<dbReference type="FunFam" id="3.30.200.20:FF:000284">
    <property type="entry name" value="Serine/threonine-protein kinase PLK"/>
    <property type="match status" value="1"/>
</dbReference>
<dbReference type="OMA" id="WHAVIHA"/>
<dbReference type="InterPro" id="IPR000719">
    <property type="entry name" value="Prot_kinase_dom"/>
</dbReference>
<dbReference type="GO" id="GO:0005737">
    <property type="term" value="C:cytoplasm"/>
    <property type="evidence" value="ECO:0007669"/>
    <property type="project" value="TreeGrafter"/>
</dbReference>
<name>A0A9J6FI77_HAELO</name>
<reference evidence="2 3" key="1">
    <citation type="journal article" date="2020" name="Cell">
        <title>Large-Scale Comparative Analyses of Tick Genomes Elucidate Their Genetic Diversity and Vector Capacities.</title>
        <authorList>
            <consortium name="Tick Genome and Microbiome Consortium (TIGMIC)"/>
            <person name="Jia N."/>
            <person name="Wang J."/>
            <person name="Shi W."/>
            <person name="Du L."/>
            <person name="Sun Y."/>
            <person name="Zhan W."/>
            <person name="Jiang J.F."/>
            <person name="Wang Q."/>
            <person name="Zhang B."/>
            <person name="Ji P."/>
            <person name="Bell-Sakyi L."/>
            <person name="Cui X.M."/>
            <person name="Yuan T.T."/>
            <person name="Jiang B.G."/>
            <person name="Yang W.F."/>
            <person name="Lam T.T."/>
            <person name="Chang Q.C."/>
            <person name="Ding S.J."/>
            <person name="Wang X.J."/>
            <person name="Zhu J.G."/>
            <person name="Ruan X.D."/>
            <person name="Zhao L."/>
            <person name="Wei J.T."/>
            <person name="Ye R.Z."/>
            <person name="Que T.C."/>
            <person name="Du C.H."/>
            <person name="Zhou Y.H."/>
            <person name="Cheng J.X."/>
            <person name="Dai P.F."/>
            <person name="Guo W.B."/>
            <person name="Han X.H."/>
            <person name="Huang E.J."/>
            <person name="Li L.F."/>
            <person name="Wei W."/>
            <person name="Gao Y.C."/>
            <person name="Liu J.Z."/>
            <person name="Shao H.Z."/>
            <person name="Wang X."/>
            <person name="Wang C.C."/>
            <person name="Yang T.C."/>
            <person name="Huo Q.B."/>
            <person name="Li W."/>
            <person name="Chen H.Y."/>
            <person name="Chen S.E."/>
            <person name="Zhou L.G."/>
            <person name="Ni X.B."/>
            <person name="Tian J.H."/>
            <person name="Sheng Y."/>
            <person name="Liu T."/>
            <person name="Pan Y.S."/>
            <person name="Xia L.Y."/>
            <person name="Li J."/>
            <person name="Zhao F."/>
            <person name="Cao W.C."/>
        </authorList>
    </citation>
    <scope>NUCLEOTIDE SEQUENCE [LARGE SCALE GENOMIC DNA]</scope>
    <source>
        <strain evidence="2">HaeL-2018</strain>
    </source>
</reference>
<keyword evidence="3" id="KW-1185">Reference proteome</keyword>
<dbReference type="GO" id="GO:0005634">
    <property type="term" value="C:nucleus"/>
    <property type="evidence" value="ECO:0007669"/>
    <property type="project" value="TreeGrafter"/>
</dbReference>
<organism evidence="2 3">
    <name type="scientific">Haemaphysalis longicornis</name>
    <name type="common">Bush tick</name>
    <dbReference type="NCBI Taxonomy" id="44386"/>
    <lineage>
        <taxon>Eukaryota</taxon>
        <taxon>Metazoa</taxon>
        <taxon>Ecdysozoa</taxon>
        <taxon>Arthropoda</taxon>
        <taxon>Chelicerata</taxon>
        <taxon>Arachnida</taxon>
        <taxon>Acari</taxon>
        <taxon>Parasitiformes</taxon>
        <taxon>Ixodida</taxon>
        <taxon>Ixodoidea</taxon>
        <taxon>Ixodidae</taxon>
        <taxon>Haemaphysalinae</taxon>
        <taxon>Haemaphysalis</taxon>
    </lineage>
</organism>
<gene>
    <name evidence="2" type="ORF">HPB48_007880</name>
</gene>
<dbReference type="InterPro" id="IPR011009">
    <property type="entry name" value="Kinase-like_dom_sf"/>
</dbReference>
<dbReference type="Proteomes" id="UP000821853">
    <property type="component" value="Chromosome 2"/>
</dbReference>
<protein>
    <recommendedName>
        <fullName evidence="1">Protein kinase domain-containing protein</fullName>
    </recommendedName>
</protein>
<dbReference type="Gene3D" id="3.30.200.20">
    <property type="entry name" value="Phosphorylase Kinase, domain 1"/>
    <property type="match status" value="1"/>
</dbReference>
<dbReference type="AlphaFoldDB" id="A0A9J6FI77"/>
<dbReference type="VEuPathDB" id="VectorBase:HLOH_063107"/>
<dbReference type="SUPFAM" id="SSF56112">
    <property type="entry name" value="Protein kinase-like (PK-like)"/>
    <property type="match status" value="1"/>
</dbReference>
<proteinExistence type="predicted"/>
<dbReference type="GO" id="GO:0007052">
    <property type="term" value="P:mitotic spindle organization"/>
    <property type="evidence" value="ECO:0007669"/>
    <property type="project" value="TreeGrafter"/>
</dbReference>
<accession>A0A9J6FI77</accession>
<evidence type="ECO:0000259" key="1">
    <source>
        <dbReference type="PROSITE" id="PS50011"/>
    </source>
</evidence>
<dbReference type="OrthoDB" id="408964at2759"/>
<dbReference type="PANTHER" id="PTHR24345:SF93">
    <property type="entry name" value="SERINE_THREONINE-PROTEIN KINASE PLK1"/>
    <property type="match status" value="1"/>
</dbReference>
<dbReference type="GO" id="GO:0005813">
    <property type="term" value="C:centrosome"/>
    <property type="evidence" value="ECO:0007669"/>
    <property type="project" value="TreeGrafter"/>
</dbReference>
<evidence type="ECO:0000313" key="2">
    <source>
        <dbReference type="EMBL" id="KAH9366062.1"/>
    </source>
</evidence>